<dbReference type="AlphaFoldDB" id="A0A1X6WK63"/>
<proteinExistence type="predicted"/>
<dbReference type="RefSeq" id="WP_086950364.1">
    <property type="nucleotide sequence ID" value="NZ_FWFD01000003.1"/>
</dbReference>
<evidence type="ECO:0000313" key="3">
    <source>
        <dbReference type="Proteomes" id="UP000195918"/>
    </source>
</evidence>
<protein>
    <recommendedName>
        <fullName evidence="1">Putative Se/S carrier protein-like domain-containing protein</fullName>
    </recommendedName>
</protein>
<evidence type="ECO:0000259" key="1">
    <source>
        <dbReference type="Pfam" id="PF11823"/>
    </source>
</evidence>
<feature type="domain" description="Putative Se/S carrier protein-like" evidence="1">
    <location>
        <begin position="4"/>
        <end position="71"/>
    </location>
</feature>
<dbReference type="OrthoDB" id="2187432at2"/>
<organism evidence="2 3">
    <name type="scientific">Vagococcus fluvialis bH819</name>
    <dbReference type="NCBI Taxonomy" id="1255619"/>
    <lineage>
        <taxon>Bacteria</taxon>
        <taxon>Bacillati</taxon>
        <taxon>Bacillota</taxon>
        <taxon>Bacilli</taxon>
        <taxon>Lactobacillales</taxon>
        <taxon>Enterococcaceae</taxon>
        <taxon>Vagococcus</taxon>
    </lineage>
</organism>
<reference evidence="3" key="1">
    <citation type="submission" date="2017-02" db="EMBL/GenBank/DDBJ databases">
        <authorList>
            <person name="Dridi B."/>
        </authorList>
    </citation>
    <scope>NUCLEOTIDE SEQUENCE [LARGE SCALE GENOMIC DNA]</scope>
    <source>
        <strain evidence="3">bH819</strain>
    </source>
</reference>
<gene>
    <name evidence="2" type="ORF">FM121_01365</name>
</gene>
<name>A0A1X6WK63_9ENTE</name>
<accession>A0A1X6WK63</accession>
<dbReference type="InterPro" id="IPR021778">
    <property type="entry name" value="Se/S_carrier-like"/>
</dbReference>
<evidence type="ECO:0000313" key="2">
    <source>
        <dbReference type="EMBL" id="SLM84711.1"/>
    </source>
</evidence>
<dbReference type="Proteomes" id="UP000195918">
    <property type="component" value="Unassembled WGS sequence"/>
</dbReference>
<dbReference type="EMBL" id="FWFD01000003">
    <property type="protein sequence ID" value="SLM84711.1"/>
    <property type="molecule type" value="Genomic_DNA"/>
</dbReference>
<dbReference type="Pfam" id="PF11823">
    <property type="entry name" value="Se_S_carrier"/>
    <property type="match status" value="1"/>
</dbReference>
<sequence length="86" mass="9823">MKEYGVLLFNSTHYAMEAEKYLKEASLPARIISTPEKIKASCGFSLKYNIDLEKEIIDLLDDKKLLYDGFYHASGKGLNIDYRKVG</sequence>
<keyword evidence="3" id="KW-1185">Reference proteome</keyword>